<protein>
    <recommendedName>
        <fullName evidence="9">Glycosyl transferase family 4</fullName>
    </recommendedName>
</protein>
<name>A0A229UXF3_9BACL</name>
<accession>A0A229UXF3</accession>
<evidence type="ECO:0000256" key="6">
    <source>
        <dbReference type="SAM" id="Phobius"/>
    </source>
</evidence>
<evidence type="ECO:0000256" key="4">
    <source>
        <dbReference type="ARBA" id="ARBA00022989"/>
    </source>
</evidence>
<evidence type="ECO:0000256" key="2">
    <source>
        <dbReference type="ARBA" id="ARBA00022679"/>
    </source>
</evidence>
<dbReference type="Pfam" id="PF00953">
    <property type="entry name" value="Glycos_transf_4"/>
    <property type="match status" value="1"/>
</dbReference>
<feature type="transmembrane region" description="Helical" evidence="6">
    <location>
        <begin position="12"/>
        <end position="36"/>
    </location>
</feature>
<reference evidence="7 8" key="1">
    <citation type="submission" date="2017-07" db="EMBL/GenBank/DDBJ databases">
        <title>Genome sequencing and assembly of Paenibacillus rigui.</title>
        <authorList>
            <person name="Mayilraj S."/>
        </authorList>
    </citation>
    <scope>NUCLEOTIDE SEQUENCE [LARGE SCALE GENOMIC DNA]</scope>
    <source>
        <strain evidence="7 8">JCM 16352</strain>
    </source>
</reference>
<evidence type="ECO:0000313" key="8">
    <source>
        <dbReference type="Proteomes" id="UP000215509"/>
    </source>
</evidence>
<dbReference type="Proteomes" id="UP000215509">
    <property type="component" value="Unassembled WGS sequence"/>
</dbReference>
<evidence type="ECO:0000256" key="3">
    <source>
        <dbReference type="ARBA" id="ARBA00022692"/>
    </source>
</evidence>
<feature type="transmembrane region" description="Helical" evidence="6">
    <location>
        <begin position="156"/>
        <end position="178"/>
    </location>
</feature>
<proteinExistence type="predicted"/>
<evidence type="ECO:0008006" key="9">
    <source>
        <dbReference type="Google" id="ProtNLM"/>
    </source>
</evidence>
<dbReference type="InterPro" id="IPR000715">
    <property type="entry name" value="Glycosyl_transferase_4"/>
</dbReference>
<keyword evidence="2" id="KW-0808">Transferase</keyword>
<comment type="caution">
    <text evidence="7">The sequence shown here is derived from an EMBL/GenBank/DDBJ whole genome shotgun (WGS) entry which is preliminary data.</text>
</comment>
<dbReference type="RefSeq" id="WP_094013399.1">
    <property type="nucleotide sequence ID" value="NZ_NMQW01000002.1"/>
</dbReference>
<feature type="transmembrane region" description="Helical" evidence="6">
    <location>
        <begin position="248"/>
        <end position="273"/>
    </location>
</feature>
<dbReference type="GO" id="GO:0016780">
    <property type="term" value="F:phosphotransferase activity, for other substituted phosphate groups"/>
    <property type="evidence" value="ECO:0007669"/>
    <property type="project" value="InterPro"/>
</dbReference>
<evidence type="ECO:0000313" key="7">
    <source>
        <dbReference type="EMBL" id="OXM88152.1"/>
    </source>
</evidence>
<comment type="subcellular location">
    <subcellularLocation>
        <location evidence="1">Membrane</location>
        <topology evidence="1">Multi-pass membrane protein</topology>
    </subcellularLocation>
</comment>
<dbReference type="AlphaFoldDB" id="A0A229UXF3"/>
<feature type="transmembrane region" description="Helical" evidence="6">
    <location>
        <begin position="128"/>
        <end position="149"/>
    </location>
</feature>
<evidence type="ECO:0000256" key="5">
    <source>
        <dbReference type="ARBA" id="ARBA00023136"/>
    </source>
</evidence>
<feature type="transmembrane region" description="Helical" evidence="6">
    <location>
        <begin position="209"/>
        <end position="228"/>
    </location>
</feature>
<gene>
    <name evidence="7" type="ORF">CF651_03425</name>
</gene>
<dbReference type="EMBL" id="NMQW01000002">
    <property type="protein sequence ID" value="OXM88152.1"/>
    <property type="molecule type" value="Genomic_DNA"/>
</dbReference>
<keyword evidence="5 6" id="KW-0472">Membrane</keyword>
<feature type="transmembrane region" description="Helical" evidence="6">
    <location>
        <begin position="56"/>
        <end position="77"/>
    </location>
</feature>
<keyword evidence="4 6" id="KW-1133">Transmembrane helix</keyword>
<dbReference type="GO" id="GO:0016020">
    <property type="term" value="C:membrane"/>
    <property type="evidence" value="ECO:0007669"/>
    <property type="project" value="UniProtKB-SubCell"/>
</dbReference>
<sequence length="306" mass="32980">MLNISLALIAAEYLLYALLLTLLGSWLLSYLSVFLAEHEVTCTNYEQVTLPTAGGFLVWLLVIIHSALAAAAAYFGLDAAIWPEPERSFAPCLSIVALLGFIDDAVGAKTNVKGIAGHWGLWVKRGQLSTGFIKAGGILLAACPAVYLLQQHRGAAPWYMGALQVLLVALMANAINLLDLRPGRALKGFFILLLLLAASLAAKSNEAAMLYPFMPDMLPVICGAVVLFLPDLRGKLMLGDTGANLLGFAFGCWTVAAVSAMWQGLLLILLVIVHGFSWRHSLSALIESNRFLLWFDRLGRNGTGKI</sequence>
<organism evidence="7 8">
    <name type="scientific">Paenibacillus rigui</name>
    <dbReference type="NCBI Taxonomy" id="554312"/>
    <lineage>
        <taxon>Bacteria</taxon>
        <taxon>Bacillati</taxon>
        <taxon>Bacillota</taxon>
        <taxon>Bacilli</taxon>
        <taxon>Bacillales</taxon>
        <taxon>Paenibacillaceae</taxon>
        <taxon>Paenibacillus</taxon>
    </lineage>
</organism>
<evidence type="ECO:0000256" key="1">
    <source>
        <dbReference type="ARBA" id="ARBA00004141"/>
    </source>
</evidence>
<feature type="transmembrane region" description="Helical" evidence="6">
    <location>
        <begin position="184"/>
        <end position="202"/>
    </location>
</feature>
<keyword evidence="3 6" id="KW-0812">Transmembrane</keyword>
<keyword evidence="8" id="KW-1185">Reference proteome</keyword>
<dbReference type="OrthoDB" id="2679245at2"/>